<evidence type="ECO:0000313" key="2">
    <source>
        <dbReference type="Proteomes" id="UP000078340"/>
    </source>
</evidence>
<dbReference type="Proteomes" id="UP000078340">
    <property type="component" value="Unassembled WGS sequence"/>
</dbReference>
<accession>A0A179HKQ4</accession>
<comment type="caution">
    <text evidence="1">The sequence shown here is derived from an EMBL/GenBank/DDBJ whole genome shotgun (WGS) entry which is preliminary data.</text>
</comment>
<dbReference type="EMBL" id="LSBI01000004">
    <property type="protein sequence ID" value="OAQ90986.1"/>
    <property type="molecule type" value="Genomic_DNA"/>
</dbReference>
<gene>
    <name evidence="1" type="ORF">VFPFJ_05145</name>
</gene>
<dbReference type="AlphaFoldDB" id="A0A179HKQ4"/>
<name>A0A179HKQ4_PURLI</name>
<sequence>MRESQKKGRGWEALGMVGGANRLFVCTRRVQRMRDIFCSRTTRGTMQFLHGLTVGHG</sequence>
<reference evidence="1 2" key="1">
    <citation type="submission" date="2016-02" db="EMBL/GenBank/DDBJ databases">
        <title>Biosynthesis of antibiotic leucinostatins and their inhibition on Phytophthora in bio-control Purpureocillium lilacinum.</title>
        <authorList>
            <person name="Wang G."/>
            <person name="Liu Z."/>
            <person name="Lin R."/>
            <person name="Li E."/>
            <person name="Mao Z."/>
            <person name="Ling J."/>
            <person name="Yin W."/>
            <person name="Xie B."/>
        </authorList>
    </citation>
    <scope>NUCLEOTIDE SEQUENCE [LARGE SCALE GENOMIC DNA]</scope>
    <source>
        <strain evidence="1">PLFJ-1</strain>
    </source>
</reference>
<protein>
    <submittedName>
        <fullName evidence="1">Uncharacterized protein</fullName>
    </submittedName>
</protein>
<organism evidence="1 2">
    <name type="scientific">Purpureocillium lilacinum</name>
    <name type="common">Paecilomyces lilacinus</name>
    <dbReference type="NCBI Taxonomy" id="33203"/>
    <lineage>
        <taxon>Eukaryota</taxon>
        <taxon>Fungi</taxon>
        <taxon>Dikarya</taxon>
        <taxon>Ascomycota</taxon>
        <taxon>Pezizomycotina</taxon>
        <taxon>Sordariomycetes</taxon>
        <taxon>Hypocreomycetidae</taxon>
        <taxon>Hypocreales</taxon>
        <taxon>Ophiocordycipitaceae</taxon>
        <taxon>Purpureocillium</taxon>
    </lineage>
</organism>
<proteinExistence type="predicted"/>
<evidence type="ECO:0000313" key="1">
    <source>
        <dbReference type="EMBL" id="OAQ90986.1"/>
    </source>
</evidence>